<evidence type="ECO:0000313" key="2">
    <source>
        <dbReference type="EMBL" id="PKK62268.1"/>
    </source>
</evidence>
<keyword evidence="1" id="KW-0732">Signal</keyword>
<feature type="signal peptide" evidence="1">
    <location>
        <begin position="1"/>
        <end position="18"/>
    </location>
</feature>
<protein>
    <submittedName>
        <fullName evidence="2">Uncharacterized protein</fullName>
    </submittedName>
</protein>
<organism evidence="2 3">
    <name type="scientific">Rhizophagus irregularis</name>
    <dbReference type="NCBI Taxonomy" id="588596"/>
    <lineage>
        <taxon>Eukaryota</taxon>
        <taxon>Fungi</taxon>
        <taxon>Fungi incertae sedis</taxon>
        <taxon>Mucoromycota</taxon>
        <taxon>Glomeromycotina</taxon>
        <taxon>Glomeromycetes</taxon>
        <taxon>Glomerales</taxon>
        <taxon>Glomeraceae</taxon>
        <taxon>Rhizophagus</taxon>
    </lineage>
</organism>
<feature type="chain" id="PRO_5014735486" evidence="1">
    <location>
        <begin position="19"/>
        <end position="78"/>
    </location>
</feature>
<dbReference type="Proteomes" id="UP000233469">
    <property type="component" value="Unassembled WGS sequence"/>
</dbReference>
<proteinExistence type="predicted"/>
<evidence type="ECO:0000313" key="3">
    <source>
        <dbReference type="Proteomes" id="UP000233469"/>
    </source>
</evidence>
<reference evidence="2 3" key="2">
    <citation type="submission" date="2017-10" db="EMBL/GenBank/DDBJ databases">
        <title>Extensive intraspecific genome diversity in a model arbuscular mycorrhizal fungus.</title>
        <authorList>
            <person name="Chen E.C.H."/>
            <person name="Morin E."/>
            <person name="Baudet D."/>
            <person name="Noel J."/>
            <person name="Ndikumana S."/>
            <person name="Charron P."/>
            <person name="St-Onge C."/>
            <person name="Giorgi J."/>
            <person name="Grigoriev I.V."/>
            <person name="Roux C."/>
            <person name="Martin F.M."/>
            <person name="Corradi N."/>
        </authorList>
    </citation>
    <scope>NUCLEOTIDE SEQUENCE [LARGE SCALE GENOMIC DNA]</scope>
    <source>
        <strain evidence="2 3">C2</strain>
    </source>
</reference>
<dbReference type="EMBL" id="LLXL01001971">
    <property type="protein sequence ID" value="PKK62268.1"/>
    <property type="molecule type" value="Genomic_DNA"/>
</dbReference>
<evidence type="ECO:0000256" key="1">
    <source>
        <dbReference type="SAM" id="SignalP"/>
    </source>
</evidence>
<comment type="caution">
    <text evidence="2">The sequence shown here is derived from an EMBL/GenBank/DDBJ whole genome shotgun (WGS) entry which is preliminary data.</text>
</comment>
<reference evidence="2 3" key="1">
    <citation type="submission" date="2016-04" db="EMBL/GenBank/DDBJ databases">
        <title>Genome analyses suggest a sexual origin of heterokaryosis in a supposedly ancient asexual fungus.</title>
        <authorList>
            <person name="Ropars J."/>
            <person name="Sedzielewska K."/>
            <person name="Noel J."/>
            <person name="Charron P."/>
            <person name="Farinelli L."/>
            <person name="Marton T."/>
            <person name="Kruger M."/>
            <person name="Pelin A."/>
            <person name="Brachmann A."/>
            <person name="Corradi N."/>
        </authorList>
    </citation>
    <scope>NUCLEOTIDE SEQUENCE [LARGE SCALE GENOMIC DNA]</scope>
    <source>
        <strain evidence="2 3">C2</strain>
    </source>
</reference>
<accession>A0A2N1MKV2</accession>
<name>A0A2N1MKV2_9GLOM</name>
<gene>
    <name evidence="2" type="ORF">RhiirC2_790626</name>
</gene>
<dbReference type="AlphaFoldDB" id="A0A2N1MKV2"/>
<sequence length="78" mass="8997">MIFFFKLIINSLFFSAKAKSFADKTTDIYDEPNNATIDKKYVRLNSELVDDAARYHLTVFKILKFGQNLAKVKSNELS</sequence>